<accession>A8ZK17</accession>
<dbReference type="HOGENOM" id="CLU_202287_0_0_3"/>
<evidence type="ECO:0000313" key="1">
    <source>
        <dbReference type="EMBL" id="ABW31517.1"/>
    </source>
</evidence>
<organism evidence="1 2">
    <name type="scientific">Acaryochloris marina (strain MBIC 11017)</name>
    <dbReference type="NCBI Taxonomy" id="329726"/>
    <lineage>
        <taxon>Bacteria</taxon>
        <taxon>Bacillati</taxon>
        <taxon>Cyanobacteriota</taxon>
        <taxon>Cyanophyceae</taxon>
        <taxon>Acaryochloridales</taxon>
        <taxon>Acaryochloridaceae</taxon>
        <taxon>Acaryochloris</taxon>
    </lineage>
</organism>
<name>A8ZK17_ACAM1</name>
<evidence type="ECO:0000313" key="2">
    <source>
        <dbReference type="Proteomes" id="UP000000268"/>
    </source>
</evidence>
<dbReference type="Proteomes" id="UP000000268">
    <property type="component" value="Plasmid pREB1"/>
</dbReference>
<keyword evidence="2" id="KW-1185">Reference proteome</keyword>
<dbReference type="AlphaFoldDB" id="A8ZK17"/>
<proteinExistence type="predicted"/>
<keyword evidence="1" id="KW-0614">Plasmid</keyword>
<geneLocation type="plasmid" evidence="1 2">
    <name>pREB1</name>
</geneLocation>
<dbReference type="KEGG" id="amr:AM1_A0008"/>
<dbReference type="EMBL" id="CP000838">
    <property type="protein sequence ID" value="ABW31517.1"/>
    <property type="molecule type" value="Genomic_DNA"/>
</dbReference>
<protein>
    <submittedName>
        <fullName evidence="1">Uncharacterized protein</fullName>
    </submittedName>
</protein>
<reference evidence="1 2" key="1">
    <citation type="journal article" date="2008" name="Proc. Natl. Acad. Sci. U.S.A.">
        <title>Niche adaptation and genome expansion in the chlorophyll d-producing cyanobacterium Acaryochloris marina.</title>
        <authorList>
            <person name="Swingley W.D."/>
            <person name="Chen M."/>
            <person name="Cheung P.C."/>
            <person name="Conrad A.L."/>
            <person name="Dejesa L.C."/>
            <person name="Hao J."/>
            <person name="Honchak B.M."/>
            <person name="Karbach L.E."/>
            <person name="Kurdoglu A."/>
            <person name="Lahiri S."/>
            <person name="Mastrian S.D."/>
            <person name="Miyashita H."/>
            <person name="Page L."/>
            <person name="Ramakrishna P."/>
            <person name="Satoh S."/>
            <person name="Sattley W.M."/>
            <person name="Shimada Y."/>
            <person name="Taylor H.L."/>
            <person name="Tomo T."/>
            <person name="Tsuchiya T."/>
            <person name="Wang Z.T."/>
            <person name="Raymond J."/>
            <person name="Mimuro M."/>
            <person name="Blankenship R.E."/>
            <person name="Touchman J.W."/>
        </authorList>
    </citation>
    <scope>NUCLEOTIDE SEQUENCE [LARGE SCALE GENOMIC DNA]</scope>
    <source>
        <strain evidence="2">MBIC 11017</strain>
        <plasmid evidence="2">Plasmid pREB1</plasmid>
    </source>
</reference>
<gene>
    <name evidence="1" type="ordered locus">AM1_A0008</name>
</gene>
<dbReference type="RefSeq" id="WP_012166520.1">
    <property type="nucleotide sequence ID" value="NC_009926.1"/>
</dbReference>
<sequence>MNIYVAQIEVWNGRTFQVIDFQMADNGESLGTVIREYVAAIGLRLVYWCKL</sequence>